<keyword evidence="3" id="KW-1185">Reference proteome</keyword>
<dbReference type="EMBL" id="JBHTCO010000017">
    <property type="protein sequence ID" value="MFC7393948.1"/>
    <property type="molecule type" value="Genomic_DNA"/>
</dbReference>
<reference evidence="3" key="1">
    <citation type="journal article" date="2019" name="Int. J. Syst. Evol. Microbiol.">
        <title>The Global Catalogue of Microorganisms (GCM) 10K type strain sequencing project: providing services to taxonomists for standard genome sequencing and annotation.</title>
        <authorList>
            <consortium name="The Broad Institute Genomics Platform"/>
            <consortium name="The Broad Institute Genome Sequencing Center for Infectious Disease"/>
            <person name="Wu L."/>
            <person name="Ma J."/>
        </authorList>
    </citation>
    <scope>NUCLEOTIDE SEQUENCE [LARGE SCALE GENOMIC DNA]</scope>
    <source>
        <strain evidence="3">CGMCC 1.16305</strain>
    </source>
</reference>
<feature type="region of interest" description="Disordered" evidence="1">
    <location>
        <begin position="1"/>
        <end position="47"/>
    </location>
</feature>
<protein>
    <recommendedName>
        <fullName evidence="4">YfhD-like protein</fullName>
    </recommendedName>
</protein>
<evidence type="ECO:0000313" key="2">
    <source>
        <dbReference type="EMBL" id="MFC7393948.1"/>
    </source>
</evidence>
<accession>A0ABW2PX08</accession>
<evidence type="ECO:0000256" key="1">
    <source>
        <dbReference type="SAM" id="MobiDB-lite"/>
    </source>
</evidence>
<sequence>MERKYDGHEEDIAKNEDVQYTQALDSDDQEALERAKEADRRAENSED</sequence>
<dbReference type="RefSeq" id="WP_380966796.1">
    <property type="nucleotide sequence ID" value="NZ_JBHTCO010000017.1"/>
</dbReference>
<feature type="compositionally biased region" description="Basic and acidic residues" evidence="1">
    <location>
        <begin position="1"/>
        <end position="17"/>
    </location>
</feature>
<comment type="caution">
    <text evidence="2">The sequence shown here is derived from an EMBL/GenBank/DDBJ whole genome shotgun (WGS) entry which is preliminary data.</text>
</comment>
<gene>
    <name evidence="2" type="ORF">ACFQRG_13385</name>
</gene>
<dbReference type="Proteomes" id="UP001596505">
    <property type="component" value="Unassembled WGS sequence"/>
</dbReference>
<organism evidence="2 3">
    <name type="scientific">Scopulibacillus cellulosilyticus</name>
    <dbReference type="NCBI Taxonomy" id="2665665"/>
    <lineage>
        <taxon>Bacteria</taxon>
        <taxon>Bacillati</taxon>
        <taxon>Bacillota</taxon>
        <taxon>Bacilli</taxon>
        <taxon>Bacillales</taxon>
        <taxon>Sporolactobacillaceae</taxon>
        <taxon>Scopulibacillus</taxon>
    </lineage>
</organism>
<name>A0ABW2PX08_9BACL</name>
<feature type="compositionally biased region" description="Basic and acidic residues" evidence="1">
    <location>
        <begin position="31"/>
        <end position="47"/>
    </location>
</feature>
<evidence type="ECO:0000313" key="3">
    <source>
        <dbReference type="Proteomes" id="UP001596505"/>
    </source>
</evidence>
<proteinExistence type="predicted"/>
<evidence type="ECO:0008006" key="4">
    <source>
        <dbReference type="Google" id="ProtNLM"/>
    </source>
</evidence>